<dbReference type="PANTHER" id="PTHR43976:SF16">
    <property type="entry name" value="SHORT-CHAIN DEHYDROGENASE_REDUCTASE FAMILY PROTEIN"/>
    <property type="match status" value="1"/>
</dbReference>
<dbReference type="Pfam" id="PF00106">
    <property type="entry name" value="adh_short"/>
    <property type="match status" value="1"/>
</dbReference>
<dbReference type="EMBL" id="BLJY01000005">
    <property type="protein sequence ID" value="GFF16231.1"/>
    <property type="molecule type" value="Genomic_DNA"/>
</dbReference>
<dbReference type="InterPro" id="IPR051911">
    <property type="entry name" value="SDR_oxidoreductase"/>
</dbReference>
<comment type="caution">
    <text evidence="3">The sequence shown here is derived from an EMBL/GenBank/DDBJ whole genome shotgun (WGS) entry which is preliminary data.</text>
</comment>
<organism evidence="3 4">
    <name type="scientific">Aspergillus terreus</name>
    <dbReference type="NCBI Taxonomy" id="33178"/>
    <lineage>
        <taxon>Eukaryota</taxon>
        <taxon>Fungi</taxon>
        <taxon>Dikarya</taxon>
        <taxon>Ascomycota</taxon>
        <taxon>Pezizomycotina</taxon>
        <taxon>Eurotiomycetes</taxon>
        <taxon>Eurotiomycetidae</taxon>
        <taxon>Eurotiales</taxon>
        <taxon>Aspergillaceae</taxon>
        <taxon>Aspergillus</taxon>
        <taxon>Aspergillus subgen. Circumdati</taxon>
    </lineage>
</organism>
<dbReference type="OrthoDB" id="1274115at2759"/>
<dbReference type="AlphaFoldDB" id="A0A5M3Z501"/>
<protein>
    <submittedName>
        <fullName evidence="3">Short-chain dehydrogenase/reductase-like protein SDR</fullName>
    </submittedName>
</protein>
<comment type="similarity">
    <text evidence="1">Belongs to the short-chain dehydrogenases/reductases (SDR) family.</text>
</comment>
<evidence type="ECO:0000313" key="3">
    <source>
        <dbReference type="EMBL" id="GFF16231.1"/>
    </source>
</evidence>
<proteinExistence type="inferred from homology"/>
<dbReference type="Gene3D" id="3.40.50.720">
    <property type="entry name" value="NAD(P)-binding Rossmann-like Domain"/>
    <property type="match status" value="1"/>
</dbReference>
<gene>
    <name evidence="3" type="ORF">ATEIFO6365_0005042100</name>
</gene>
<dbReference type="GO" id="GO:0016491">
    <property type="term" value="F:oxidoreductase activity"/>
    <property type="evidence" value="ECO:0007669"/>
    <property type="project" value="UniProtKB-KW"/>
</dbReference>
<evidence type="ECO:0000256" key="2">
    <source>
        <dbReference type="ARBA" id="ARBA00023002"/>
    </source>
</evidence>
<dbReference type="InterPro" id="IPR036291">
    <property type="entry name" value="NAD(P)-bd_dom_sf"/>
</dbReference>
<accession>A0A5M3Z501</accession>
<dbReference type="Proteomes" id="UP000452235">
    <property type="component" value="Unassembled WGS sequence"/>
</dbReference>
<evidence type="ECO:0000256" key="1">
    <source>
        <dbReference type="ARBA" id="ARBA00006484"/>
    </source>
</evidence>
<dbReference type="PANTHER" id="PTHR43976">
    <property type="entry name" value="SHORT CHAIN DEHYDROGENASE"/>
    <property type="match status" value="1"/>
</dbReference>
<dbReference type="SUPFAM" id="SSF51735">
    <property type="entry name" value="NAD(P)-binding Rossmann-fold domains"/>
    <property type="match status" value="1"/>
</dbReference>
<keyword evidence="4" id="KW-1185">Reference proteome</keyword>
<name>A0A5M3Z501_ASPTE</name>
<reference evidence="3 4" key="1">
    <citation type="submission" date="2020-01" db="EMBL/GenBank/DDBJ databases">
        <title>Aspergillus terreus IFO 6365 whole genome shotgun sequence.</title>
        <authorList>
            <person name="Kanamasa S."/>
            <person name="Takahashi H."/>
        </authorList>
    </citation>
    <scope>NUCLEOTIDE SEQUENCE [LARGE SCALE GENOMIC DNA]</scope>
    <source>
        <strain evidence="3 4">IFO 6365</strain>
    </source>
</reference>
<keyword evidence="2" id="KW-0560">Oxidoreductase</keyword>
<evidence type="ECO:0000313" key="4">
    <source>
        <dbReference type="Proteomes" id="UP000452235"/>
    </source>
</evidence>
<sequence length="228" mass="24489">MPDLELPCVRLQSDHCNLAEVLRITCIHHHHMESCESPSGRGSWTCSSLASTNALATVATIAAEFVDILSALVPPGLDDPSTLSSLDLLLILSCHWTGERTGRSNHGDYDRLDAEYSTPFLVSSLQSTVKMNPVNTKPYYLPSDATWFVTGCSSGIGREVAALIASKPGQRLVATARNPTSLSYLPDSDNILKLALDVNSPASVDAAFAAAAAHFGSHWSLDPRRGRE</sequence>
<dbReference type="InterPro" id="IPR002347">
    <property type="entry name" value="SDR_fam"/>
</dbReference>